<feature type="domain" description="Beta-lactamase-related" evidence="2">
    <location>
        <begin position="49"/>
        <end position="349"/>
    </location>
</feature>
<dbReference type="InterPro" id="IPR012338">
    <property type="entry name" value="Beta-lactam/transpept-like"/>
</dbReference>
<feature type="signal peptide" evidence="1">
    <location>
        <begin position="1"/>
        <end position="21"/>
    </location>
</feature>
<evidence type="ECO:0000313" key="3">
    <source>
        <dbReference type="EMBL" id="NHF57809.1"/>
    </source>
</evidence>
<proteinExistence type="predicted"/>
<keyword evidence="4" id="KW-1185">Reference proteome</keyword>
<dbReference type="InterPro" id="IPR050491">
    <property type="entry name" value="AmpC-like"/>
</dbReference>
<keyword evidence="1" id="KW-0732">Signal</keyword>
<organism evidence="3 4">
    <name type="scientific">Pelagihabitans pacificus</name>
    <dbReference type="NCBI Taxonomy" id="2696054"/>
    <lineage>
        <taxon>Bacteria</taxon>
        <taxon>Pseudomonadati</taxon>
        <taxon>Bacteroidota</taxon>
        <taxon>Flavobacteriia</taxon>
        <taxon>Flavobacteriales</taxon>
        <taxon>Flavobacteriaceae</taxon>
        <taxon>Pelagihabitans</taxon>
    </lineage>
</organism>
<dbReference type="RefSeq" id="WP_152572339.1">
    <property type="nucleotide sequence ID" value="NZ_VIKU02000001.1"/>
</dbReference>
<reference evidence="3" key="2">
    <citation type="submission" date="2020-03" db="EMBL/GenBank/DDBJ databases">
        <title>Flavobacteriaceae bacterium strain TP-CH-4, a member of the family Flavobacteriaceae isolated from a deep-sea seamount.</title>
        <authorList>
            <person name="Zhang D.-C."/>
        </authorList>
    </citation>
    <scope>NUCLEOTIDE SEQUENCE</scope>
    <source>
        <strain evidence="3">TP-CH-4</strain>
    </source>
</reference>
<reference evidence="3" key="1">
    <citation type="submission" date="2019-07" db="EMBL/GenBank/DDBJ databases">
        <authorList>
            <person name="De-Chao Zhang Q."/>
        </authorList>
    </citation>
    <scope>NUCLEOTIDE SEQUENCE</scope>
    <source>
        <strain evidence="3">TP-CH-4</strain>
    </source>
</reference>
<dbReference type="EMBL" id="VIKU02000001">
    <property type="protein sequence ID" value="NHF57809.1"/>
    <property type="molecule type" value="Genomic_DNA"/>
</dbReference>
<protein>
    <submittedName>
        <fullName evidence="3">Beta-lactamase family protein</fullName>
    </submittedName>
</protein>
<accession>A0A967AP67</accession>
<evidence type="ECO:0000259" key="2">
    <source>
        <dbReference type="Pfam" id="PF00144"/>
    </source>
</evidence>
<gene>
    <name evidence="3" type="ORF">FK220_000550</name>
</gene>
<comment type="caution">
    <text evidence="3">The sequence shown here is derived from an EMBL/GenBank/DDBJ whole genome shotgun (WGS) entry which is preliminary data.</text>
</comment>
<feature type="chain" id="PRO_5036878701" evidence="1">
    <location>
        <begin position="22"/>
        <end position="362"/>
    </location>
</feature>
<name>A0A967AP67_9FLAO</name>
<dbReference type="PANTHER" id="PTHR46825:SF9">
    <property type="entry name" value="BETA-LACTAMASE-RELATED DOMAIN-CONTAINING PROTEIN"/>
    <property type="match status" value="1"/>
</dbReference>
<dbReference type="InterPro" id="IPR001466">
    <property type="entry name" value="Beta-lactam-related"/>
</dbReference>
<sequence length="362" mass="40408">MTTLVKLLLSILLTSAIHLFGQQEAVQAPLTVGTFQNILGREIPIDSMDAFLEGQMKTLQVPGLSIAIINQGEVVYPRTMGYADLKQNKPVTKRTIFEGASLSKPLFGYFTVGLVEEGLLDLDTPLYQYLPYEDIAYDERYKKITARMVLSHTTGFPNWRKDQLTIAFEPGTDFQYSGEGYQYLGKVLMHLLKTDDKGLEKAYQEQVAIPLGLKHTKYLQDEANRRHKAKGYLEGAPVKEDDEPGIFGAAFSIHSEAMDFSKWLVALMNKEGLPASGYEKLFETQVVLPEDHPQREGGVTDWTLGFAKATLPMGTFFGHGGNNPGYTSLFAFSPDTKWGFIIFTNADQSSLPMTVFNYLAMP</sequence>
<dbReference type="Pfam" id="PF00144">
    <property type="entry name" value="Beta-lactamase"/>
    <property type="match status" value="1"/>
</dbReference>
<evidence type="ECO:0000256" key="1">
    <source>
        <dbReference type="SAM" id="SignalP"/>
    </source>
</evidence>
<dbReference type="AlphaFoldDB" id="A0A967AP67"/>
<evidence type="ECO:0000313" key="4">
    <source>
        <dbReference type="Proteomes" id="UP000707206"/>
    </source>
</evidence>
<dbReference type="SUPFAM" id="SSF56601">
    <property type="entry name" value="beta-lactamase/transpeptidase-like"/>
    <property type="match status" value="1"/>
</dbReference>
<dbReference type="Gene3D" id="3.40.710.10">
    <property type="entry name" value="DD-peptidase/beta-lactamase superfamily"/>
    <property type="match status" value="1"/>
</dbReference>
<dbReference type="Proteomes" id="UP000707206">
    <property type="component" value="Unassembled WGS sequence"/>
</dbReference>
<dbReference type="PANTHER" id="PTHR46825">
    <property type="entry name" value="D-ALANYL-D-ALANINE-CARBOXYPEPTIDASE/ENDOPEPTIDASE AMPH"/>
    <property type="match status" value="1"/>
</dbReference>